<accession>A0AC61D950</accession>
<evidence type="ECO:0000313" key="2">
    <source>
        <dbReference type="Proteomes" id="UP000224460"/>
    </source>
</evidence>
<dbReference type="Proteomes" id="UP000224460">
    <property type="component" value="Unassembled WGS sequence"/>
</dbReference>
<keyword evidence="2" id="KW-1185">Reference proteome</keyword>
<comment type="caution">
    <text evidence="1">The sequence shown here is derived from an EMBL/GenBank/DDBJ whole genome shotgun (WGS) entry which is preliminary data.</text>
</comment>
<name>A0AC61D950_9FIRM</name>
<reference evidence="1" key="1">
    <citation type="submission" date="2017-10" db="EMBL/GenBank/DDBJ databases">
        <title>Genome sequence of cellulolytic Lachnospiraceae bacterium XHS1971 isolated from hotspring sediment.</title>
        <authorList>
            <person name="Vasudevan G."/>
            <person name="Joshi A.J."/>
            <person name="Hivarkar S."/>
            <person name="Lanjekar V.B."/>
            <person name="Dhakephalkar P.K."/>
            <person name="Dagar S."/>
        </authorList>
    </citation>
    <scope>NUCLEOTIDE SEQUENCE</scope>
    <source>
        <strain evidence="1">XHS1971</strain>
    </source>
</reference>
<dbReference type="EMBL" id="PEDL01000019">
    <property type="protein sequence ID" value="PHV69764.1"/>
    <property type="molecule type" value="Genomic_DNA"/>
</dbReference>
<evidence type="ECO:0000313" key="1">
    <source>
        <dbReference type="EMBL" id="PHV69764.1"/>
    </source>
</evidence>
<proteinExistence type="predicted"/>
<organism evidence="1 2">
    <name type="scientific">Sporanaerobium hydrogeniformans</name>
    <dbReference type="NCBI Taxonomy" id="3072179"/>
    <lineage>
        <taxon>Bacteria</taxon>
        <taxon>Bacillati</taxon>
        <taxon>Bacillota</taxon>
        <taxon>Clostridia</taxon>
        <taxon>Lachnospirales</taxon>
        <taxon>Lachnospiraceae</taxon>
        <taxon>Sporanaerobium</taxon>
    </lineage>
</organism>
<gene>
    <name evidence="1" type="ORF">CS063_14130</name>
</gene>
<sequence length="135" mass="14848">MVKEGSVLYSARRIQSTSDADELVRQFLDELDREAMIVVALNTKSEPTCLQVISIGSLSASIVHPREVFKVAILSNAYSILLAHNHPSGDTTPSQEDIKLTKRIKNASDIMGISLLDHLIIGSDGYYSFKENGEL</sequence>
<protein>
    <submittedName>
        <fullName evidence="1">DNA repair protein RadC</fullName>
    </submittedName>
</protein>